<proteinExistence type="predicted"/>
<evidence type="ECO:0000313" key="3">
    <source>
        <dbReference type="Proteomes" id="UP000309872"/>
    </source>
</evidence>
<feature type="transmembrane region" description="Helical" evidence="1">
    <location>
        <begin position="140"/>
        <end position="158"/>
    </location>
</feature>
<gene>
    <name evidence="2" type="ORF">FAZ19_23225</name>
</gene>
<feature type="transmembrane region" description="Helical" evidence="1">
    <location>
        <begin position="220"/>
        <end position="237"/>
    </location>
</feature>
<feature type="transmembrane region" description="Helical" evidence="1">
    <location>
        <begin position="60"/>
        <end position="80"/>
    </location>
</feature>
<dbReference type="InterPro" id="IPR029468">
    <property type="entry name" value="O-ag_pol_Wzy"/>
</dbReference>
<protein>
    <submittedName>
        <fullName evidence="2">Oligosaccharide repeat unit polymerase</fullName>
    </submittedName>
</protein>
<reference evidence="2 3" key="1">
    <citation type="submission" date="2019-04" db="EMBL/GenBank/DDBJ databases">
        <title>Sphingobacterium olei sp. nov., isolated from oil-contaminated soil.</title>
        <authorList>
            <person name="Liu B."/>
        </authorList>
    </citation>
    <scope>NUCLEOTIDE SEQUENCE [LARGE SCALE GENOMIC DNA]</scope>
    <source>
        <strain evidence="2 3">Y3L14</strain>
    </source>
</reference>
<comment type="caution">
    <text evidence="2">The sequence shown here is derived from an EMBL/GenBank/DDBJ whole genome shotgun (WGS) entry which is preliminary data.</text>
</comment>
<dbReference type="AlphaFoldDB" id="A0A4U0GNK5"/>
<dbReference type="Proteomes" id="UP000309872">
    <property type="component" value="Unassembled WGS sequence"/>
</dbReference>
<evidence type="ECO:0000256" key="1">
    <source>
        <dbReference type="SAM" id="Phobius"/>
    </source>
</evidence>
<keyword evidence="1" id="KW-0812">Transmembrane</keyword>
<organism evidence="2 3">
    <name type="scientific">Sphingobacterium alkalisoli</name>
    <dbReference type="NCBI Taxonomy" id="1874115"/>
    <lineage>
        <taxon>Bacteria</taxon>
        <taxon>Pseudomonadati</taxon>
        <taxon>Bacteroidota</taxon>
        <taxon>Sphingobacteriia</taxon>
        <taxon>Sphingobacteriales</taxon>
        <taxon>Sphingobacteriaceae</taxon>
        <taxon>Sphingobacterium</taxon>
    </lineage>
</organism>
<feature type="transmembrane region" description="Helical" evidence="1">
    <location>
        <begin position="402"/>
        <end position="422"/>
    </location>
</feature>
<name>A0A4U0GNK5_9SPHI</name>
<dbReference type="RefSeq" id="WP_136823171.1">
    <property type="nucleotide sequence ID" value="NZ_BMJX01000012.1"/>
</dbReference>
<feature type="transmembrane region" description="Helical" evidence="1">
    <location>
        <begin position="30"/>
        <end position="48"/>
    </location>
</feature>
<feature type="transmembrane region" description="Helical" evidence="1">
    <location>
        <begin position="434"/>
        <end position="453"/>
    </location>
</feature>
<feature type="transmembrane region" description="Helical" evidence="1">
    <location>
        <begin position="178"/>
        <end position="199"/>
    </location>
</feature>
<sequence length="486" mass="56064">MHFSKVVSFLLLVMFCGVFLTIEGSMNKSVMTAFFFVLGVIITTFFFFRRERAEHLRSQPVKHSTLFLLGFLIVHFQYYLDYILGFTNEANYKIWYNHFFVIKSFALSIAGLLAFVLGYDMYKYKLSAYVRPRSETQLSTFILQIFSLVFLLLFYASVDPRYLTGHYGNVELSPTAVYAQFGFQVCVFATIIQNSRNTYFNRSNSFLKNYTFRNYIKDQGLFFSGIISIYLLSVMLSGDRGPLMTMALCYISGFLFITKYKVAKLPLFLVFFFGAFFISLLGQVRLMNKNISFTDRIIMAYKGDNTTHGNGDDSISPQTKELAGSVKTVHMAVSYVPDKHNYLFGRFQLQQILGIIPFGTMFKESLFEDNSYKYIGSAQFITWIDQGDSRFYGLGTSCIADFYMDLGLVGVVLGMFLFGYFIRFCELSFYTYDYLSISAHVFSVVYLAFSIYISRSTVLFNLKLCAFIIIVLFFNKYIINKSRIKS</sequence>
<feature type="transmembrane region" description="Helical" evidence="1">
    <location>
        <begin position="243"/>
        <end position="260"/>
    </location>
</feature>
<dbReference type="EMBL" id="SUKA01000012">
    <property type="protein sequence ID" value="TJY60166.1"/>
    <property type="molecule type" value="Genomic_DNA"/>
</dbReference>
<feature type="transmembrane region" description="Helical" evidence="1">
    <location>
        <begin position="267"/>
        <end position="286"/>
    </location>
</feature>
<feature type="transmembrane region" description="Helical" evidence="1">
    <location>
        <begin position="100"/>
        <end position="119"/>
    </location>
</feature>
<dbReference type="Pfam" id="PF14296">
    <property type="entry name" value="O-ag_pol_Wzy"/>
    <property type="match status" value="1"/>
</dbReference>
<accession>A0A4U0GNK5</accession>
<feature type="transmembrane region" description="Helical" evidence="1">
    <location>
        <begin position="459"/>
        <end position="479"/>
    </location>
</feature>
<keyword evidence="1" id="KW-0472">Membrane</keyword>
<keyword evidence="3" id="KW-1185">Reference proteome</keyword>
<keyword evidence="1" id="KW-1133">Transmembrane helix</keyword>
<dbReference type="OrthoDB" id="1417452at2"/>
<evidence type="ECO:0000313" key="2">
    <source>
        <dbReference type="EMBL" id="TJY60166.1"/>
    </source>
</evidence>